<dbReference type="InterPro" id="IPR029018">
    <property type="entry name" value="Hex-like_dom2"/>
</dbReference>
<dbReference type="GO" id="GO:0015929">
    <property type="term" value="F:hexosaminidase activity"/>
    <property type="evidence" value="ECO:0007669"/>
    <property type="project" value="UniProtKB-ARBA"/>
</dbReference>
<dbReference type="SMART" id="SM00231">
    <property type="entry name" value="FA58C"/>
    <property type="match status" value="1"/>
</dbReference>
<feature type="domain" description="F5/8 type C" evidence="5">
    <location>
        <begin position="619"/>
        <end position="769"/>
    </location>
</feature>
<feature type="chain" id="PRO_5043772926" evidence="4">
    <location>
        <begin position="26"/>
        <end position="1127"/>
    </location>
</feature>
<dbReference type="InterPro" id="IPR000421">
    <property type="entry name" value="FA58C"/>
</dbReference>
<evidence type="ECO:0000256" key="2">
    <source>
        <dbReference type="ARBA" id="ARBA00023295"/>
    </source>
</evidence>
<evidence type="ECO:0000259" key="6">
    <source>
        <dbReference type="PROSITE" id="PS52009"/>
    </source>
</evidence>
<dbReference type="AlphaFoldDB" id="A0AAU7T609"/>
<organism evidence="7">
    <name type="scientific">Kribbella sp. HUAS MG21</name>
    <dbReference type="NCBI Taxonomy" id="3160966"/>
    <lineage>
        <taxon>Bacteria</taxon>
        <taxon>Bacillati</taxon>
        <taxon>Actinomycetota</taxon>
        <taxon>Actinomycetes</taxon>
        <taxon>Propionibacteriales</taxon>
        <taxon>Kribbellaceae</taxon>
        <taxon>Kribbella</taxon>
    </lineage>
</organism>
<dbReference type="PANTHER" id="PTHR13170">
    <property type="entry name" value="O-GLCNACASE"/>
    <property type="match status" value="1"/>
</dbReference>
<dbReference type="Pfam" id="PF07555">
    <property type="entry name" value="NAGidase"/>
    <property type="match status" value="1"/>
</dbReference>
<feature type="domain" description="GH84" evidence="6">
    <location>
        <begin position="176"/>
        <end position="456"/>
    </location>
</feature>
<dbReference type="InterPro" id="IPR049019">
    <property type="entry name" value="NagJ-like_helical"/>
</dbReference>
<protein>
    <submittedName>
        <fullName evidence="7">Beta-N-acetylglucosaminidase domain-containing protein</fullName>
    </submittedName>
</protein>
<dbReference type="SUPFAM" id="SSF55545">
    <property type="entry name" value="beta-N-acetylhexosaminidase-like domain"/>
    <property type="match status" value="1"/>
</dbReference>
<dbReference type="RefSeq" id="WP_350275135.1">
    <property type="nucleotide sequence ID" value="NZ_CP158165.1"/>
</dbReference>
<dbReference type="EMBL" id="CP158165">
    <property type="protein sequence ID" value="XBV22289.1"/>
    <property type="molecule type" value="Genomic_DNA"/>
</dbReference>
<feature type="signal peptide" evidence="4">
    <location>
        <begin position="1"/>
        <end position="25"/>
    </location>
</feature>
<accession>A0AAU7T609</accession>
<dbReference type="InterPro" id="IPR008979">
    <property type="entry name" value="Galactose-bd-like_sf"/>
</dbReference>
<dbReference type="Gene3D" id="1.20.58.460">
    <property type="entry name" value="Hyaluronidase post-catalytic domain-like"/>
    <property type="match status" value="1"/>
</dbReference>
<dbReference type="GO" id="GO:0005975">
    <property type="term" value="P:carbohydrate metabolic process"/>
    <property type="evidence" value="ECO:0007669"/>
    <property type="project" value="UniProtKB-ARBA"/>
</dbReference>
<dbReference type="Pfam" id="PF02838">
    <property type="entry name" value="Glyco_hydro_20b"/>
    <property type="match status" value="1"/>
</dbReference>
<dbReference type="Gene3D" id="2.60.120.260">
    <property type="entry name" value="Galactose-binding domain-like"/>
    <property type="match status" value="2"/>
</dbReference>
<evidence type="ECO:0000256" key="1">
    <source>
        <dbReference type="ARBA" id="ARBA00022801"/>
    </source>
</evidence>
<dbReference type="InterPro" id="IPR017853">
    <property type="entry name" value="GH"/>
</dbReference>
<keyword evidence="1 3" id="KW-0378">Hydrolase</keyword>
<dbReference type="GO" id="GO:1901135">
    <property type="term" value="P:carbohydrate derivative metabolic process"/>
    <property type="evidence" value="ECO:0007669"/>
    <property type="project" value="UniProtKB-ARBA"/>
</dbReference>
<dbReference type="PROSITE" id="PS52009">
    <property type="entry name" value="GH84"/>
    <property type="match status" value="1"/>
</dbReference>
<keyword evidence="2 3" id="KW-0326">Glycosidase</keyword>
<dbReference type="Gene3D" id="3.30.379.10">
    <property type="entry name" value="Chitobiase/beta-hexosaminidase domain 2-like"/>
    <property type="match status" value="1"/>
</dbReference>
<dbReference type="PROSITE" id="PS50022">
    <property type="entry name" value="FA58C_3"/>
    <property type="match status" value="2"/>
</dbReference>
<dbReference type="Pfam" id="PF00754">
    <property type="entry name" value="F5_F8_type_C"/>
    <property type="match status" value="2"/>
</dbReference>
<feature type="active site" description="Proton donor" evidence="3">
    <location>
        <position position="291"/>
    </location>
</feature>
<evidence type="ECO:0000313" key="7">
    <source>
        <dbReference type="EMBL" id="XBV22289.1"/>
    </source>
</evidence>
<feature type="domain" description="F5/8 type C" evidence="5">
    <location>
        <begin position="991"/>
        <end position="1126"/>
    </location>
</feature>
<dbReference type="Pfam" id="PF21774">
    <property type="entry name" value="NagJ_C"/>
    <property type="match status" value="1"/>
</dbReference>
<evidence type="ECO:0000256" key="3">
    <source>
        <dbReference type="PROSITE-ProRule" id="PRU01353"/>
    </source>
</evidence>
<dbReference type="Gene3D" id="3.20.20.80">
    <property type="entry name" value="Glycosidases"/>
    <property type="match status" value="1"/>
</dbReference>
<keyword evidence="4" id="KW-0732">Signal</keyword>
<dbReference type="SUPFAM" id="SSF140657">
    <property type="entry name" value="Hyaluronidase post-catalytic domain-like"/>
    <property type="match status" value="1"/>
</dbReference>
<sequence length="1127" mass="120627">MRLLRSAVSVLALVVPLLMPLEAGATAPAAAKVSPEPQQLVQRDDGFPITPVVGLVRTARTDADAERVVRQALRRAGVQTVRTSDGRDPGTPTTIWLGRDASVLSALRVPDSTGLAAEGYVLAAGRDRADRGHVVLDGVDADGTFYAAQSLAQLIQSRPGQDWMPGVAIRDWPTMRYRGSIEGFYGTPWSHADRLDHLGYLGEHRMNTYEYAPKDDPYHREQWRDPYPADKLAQLAELVDRAGQNKVDFTFALSPGLSICYTSDADFRALVAKFEALYAVGGRAFNVPLDDIDYNTWHCDADRAKYGTGGGAAGRAQSDLLNRVQREWVETKPDVAPLQMVPTEYYNVTESPYKKALREQLDADVVVHWTGVGVVPRTITAAQAAQAKAVFGHDILIWDNYPVNDYAAGRLLLAPYSGREPAIADNVVGVISNPMNQAAVSKLALYSFAELGWNPATYNVQASWQRALAERAGGNPATAAALRVFADLNWYDGTLHPDSAPVFGAAVDRFWELWRSGQRAQAISVLRPQVTAIAAAPAAIRAGVIDPAFSAEAESWLEATELWGQAMQRALNLLSALDAGDGAAAWTARQQLGGLVSQAKAIRDSRLPHSNTYPRIGEGVVDELIAETGRVHDRWLGVQPGRTASTNLGTYQDNVPARMIDGDLNTFYWSNGAPRTGSEIRVDLGSPATIGAIAVLMGKASSPNDYIRSGALEYSVDGTRWTELTRATTAEVRATAPAGTTARYVRYRSLSSSDFWLVVREFSVETIGGRKTTLTAGGTPAPAPGSSYQRAVDGNLDTAYLPAAAPKPGDALTATLSAPRELAGLTILQQSSSVGSANVEVQVGGVWQRVGSVSSAYAELPVADLKAEAVRLAWTSGTPAVAEIVPLWSDTPLAELGVAEERADAVRGQATSFTIDIAAQRGQDVSGTLAVAAPAGWTADPASTPIVVKRGFSQSVAVKLTPPADAALADVDIPVTFSTGSTTFEAVLRVAVRPRTGDTNVALRRPVVASSIEPGTSFTADLAVDGNTGTRWASGYDNASWFQVDLGTPTRLGKLVLRWETAYGSAYKIQVSDDATTWTTATEVGSGDGGTDTLWLDTTARYVRMLGVQRATQYGYSLYELEVYPAV</sequence>
<dbReference type="SUPFAM" id="SSF49785">
    <property type="entry name" value="Galactose-binding domain-like"/>
    <property type="match status" value="2"/>
</dbReference>
<comment type="similarity">
    <text evidence="3">Belongs to the glycosyl hydrolase 84 family.</text>
</comment>
<name>A0AAU7T609_9ACTN</name>
<dbReference type="PANTHER" id="PTHR13170:SF16">
    <property type="entry name" value="PROTEIN O-GLCNACASE"/>
    <property type="match status" value="1"/>
</dbReference>
<dbReference type="InterPro" id="IPR011496">
    <property type="entry name" value="O-GlcNAcase_cat"/>
</dbReference>
<dbReference type="SUPFAM" id="SSF51445">
    <property type="entry name" value="(Trans)glycosidases"/>
    <property type="match status" value="1"/>
</dbReference>
<proteinExistence type="inferred from homology"/>
<gene>
    <name evidence="7" type="ORF">ABN611_27445</name>
</gene>
<evidence type="ECO:0000256" key="4">
    <source>
        <dbReference type="SAM" id="SignalP"/>
    </source>
</evidence>
<reference evidence="7" key="1">
    <citation type="submission" date="2024-06" db="EMBL/GenBank/DDBJ databases">
        <title>Kribbella sp. strain HUAS MG21 genome sequences.</title>
        <authorList>
            <person name="Mo P."/>
        </authorList>
    </citation>
    <scope>NUCLEOTIDE SEQUENCE</scope>
    <source>
        <strain evidence="7">HUAS MG21</strain>
    </source>
</reference>
<evidence type="ECO:0000259" key="5">
    <source>
        <dbReference type="PROSITE" id="PS50022"/>
    </source>
</evidence>
<dbReference type="InterPro" id="IPR015882">
    <property type="entry name" value="HEX_bac_N"/>
</dbReference>
<dbReference type="InterPro" id="IPR051822">
    <property type="entry name" value="Glycosyl_Hydrolase_84"/>
</dbReference>